<evidence type="ECO:0000313" key="1">
    <source>
        <dbReference type="EMBL" id="EMN01275.1"/>
    </source>
</evidence>
<organism evidence="1 2">
    <name type="scientific">Leptospira noguchii str. 2007001578</name>
    <dbReference type="NCBI Taxonomy" id="1049974"/>
    <lineage>
        <taxon>Bacteria</taxon>
        <taxon>Pseudomonadati</taxon>
        <taxon>Spirochaetota</taxon>
        <taxon>Spirochaetia</taxon>
        <taxon>Leptospirales</taxon>
        <taxon>Leptospiraceae</taxon>
        <taxon>Leptospira</taxon>
    </lineage>
</organism>
<keyword evidence="2" id="KW-1185">Reference proteome</keyword>
<dbReference type="SUPFAM" id="SSF51621">
    <property type="entry name" value="Phosphoenolpyruvate/pyruvate domain"/>
    <property type="match status" value="1"/>
</dbReference>
<evidence type="ECO:0000313" key="2">
    <source>
        <dbReference type="Proteomes" id="UP000012099"/>
    </source>
</evidence>
<dbReference type="InterPro" id="IPR040442">
    <property type="entry name" value="Pyrv_kinase-like_dom_sf"/>
</dbReference>
<comment type="caution">
    <text evidence="1">The sequence shown here is derived from an EMBL/GenBank/DDBJ whole genome shotgun (WGS) entry which is preliminary data.</text>
</comment>
<dbReference type="PANTHER" id="PTHR42905">
    <property type="entry name" value="PHOSPHOENOLPYRUVATE CARBOXYLASE"/>
    <property type="match status" value="1"/>
</dbReference>
<gene>
    <name evidence="1" type="ORF">LEP1GSC035_4405</name>
</gene>
<protein>
    <submittedName>
        <fullName evidence="1">Phosphoenolpyruvate mutase</fullName>
    </submittedName>
</protein>
<dbReference type="Gene3D" id="3.20.20.60">
    <property type="entry name" value="Phosphoenolpyruvate-binding domains"/>
    <property type="match status" value="1"/>
</dbReference>
<dbReference type="InterPro" id="IPR039556">
    <property type="entry name" value="ICL/PEPM"/>
</dbReference>
<accession>A0ABN0J2X9</accession>
<dbReference type="Proteomes" id="UP000012099">
    <property type="component" value="Unassembled WGS sequence"/>
</dbReference>
<dbReference type="InterPro" id="IPR015813">
    <property type="entry name" value="Pyrv/PenolPyrv_kinase-like_dom"/>
</dbReference>
<dbReference type="CDD" id="cd00377">
    <property type="entry name" value="ICL_PEPM"/>
    <property type="match status" value="1"/>
</dbReference>
<dbReference type="EMBL" id="AHMH02000056">
    <property type="protein sequence ID" value="EMN01275.1"/>
    <property type="molecule type" value="Genomic_DNA"/>
</dbReference>
<reference evidence="1 2" key="1">
    <citation type="submission" date="2013-01" db="EMBL/GenBank/DDBJ databases">
        <authorList>
            <person name="Harkins D.M."/>
            <person name="Durkin A.S."/>
            <person name="Brinkac L.M."/>
            <person name="Haft D.H."/>
            <person name="Selengut J.D."/>
            <person name="Sanka R."/>
            <person name="DePew J."/>
            <person name="Purushe J."/>
            <person name="Whelen A.C."/>
            <person name="Vinetz J.M."/>
            <person name="Sutton G.G."/>
            <person name="Nierman W.C."/>
            <person name="Fouts D.E."/>
        </authorList>
    </citation>
    <scope>NUCLEOTIDE SEQUENCE [LARGE SCALE GENOMIC DNA]</scope>
    <source>
        <strain evidence="1 2">2007001578</strain>
    </source>
</reference>
<dbReference type="PANTHER" id="PTHR42905:SF16">
    <property type="entry name" value="CARBOXYPHOSPHONOENOLPYRUVATE PHOSPHONOMUTASE-LIKE PROTEIN (AFU_ORTHOLOGUE AFUA_5G07230)"/>
    <property type="match status" value="1"/>
</dbReference>
<name>A0ABN0J2X9_9LEPT</name>
<dbReference type="Pfam" id="PF13714">
    <property type="entry name" value="PEP_mutase"/>
    <property type="match status" value="1"/>
</dbReference>
<sequence length="164" mass="17444">MLVGSGFSAIGTTSAGIAFAAGLPDHQILDRDVMLECIRNIVTSVDVPVSADLESGYGIEPNKVAETVRRAIEVGVVGCNIKDLSSDHLLLNAELATERIHAARQEANAAGFAFTLTARTNTFLANHPHALDETIRRADIYRKAGADCIFIPGVNDLETIGNLT</sequence>
<proteinExistence type="predicted"/>